<evidence type="ECO:0000313" key="3">
    <source>
        <dbReference type="EMBL" id="PNP59725.1"/>
    </source>
</evidence>
<dbReference type="SUPFAM" id="SSF51735">
    <property type="entry name" value="NAD(P)-binding Rossmann-fold domains"/>
    <property type="match status" value="1"/>
</dbReference>
<dbReference type="InterPro" id="IPR002347">
    <property type="entry name" value="SDR_fam"/>
</dbReference>
<dbReference type="PRINTS" id="PR00081">
    <property type="entry name" value="GDHRDH"/>
</dbReference>
<name>A0A2K0UPL7_TRIHA</name>
<comment type="similarity">
    <text evidence="1">Belongs to the short-chain dehydrogenases/reductases (SDR) family.</text>
</comment>
<keyword evidence="2" id="KW-0560">Oxidoreductase</keyword>
<organism evidence="3 4">
    <name type="scientific">Trichoderma harzianum</name>
    <name type="common">Hypocrea lixii</name>
    <dbReference type="NCBI Taxonomy" id="5544"/>
    <lineage>
        <taxon>Eukaryota</taxon>
        <taxon>Fungi</taxon>
        <taxon>Dikarya</taxon>
        <taxon>Ascomycota</taxon>
        <taxon>Pezizomycotina</taxon>
        <taxon>Sordariomycetes</taxon>
        <taxon>Hypocreomycetidae</taxon>
        <taxon>Hypocreales</taxon>
        <taxon>Hypocreaceae</taxon>
        <taxon>Trichoderma</taxon>
    </lineage>
</organism>
<dbReference type="InterPro" id="IPR036291">
    <property type="entry name" value="NAD(P)-bd_dom_sf"/>
</dbReference>
<gene>
    <name evidence="3" type="ORF">THARTR1_00604</name>
</gene>
<evidence type="ECO:0000256" key="2">
    <source>
        <dbReference type="ARBA" id="ARBA00023002"/>
    </source>
</evidence>
<dbReference type="AlphaFoldDB" id="A0A2K0UPL7"/>
<dbReference type="Gene3D" id="3.40.50.720">
    <property type="entry name" value="NAD(P)-binding Rossmann-like Domain"/>
    <property type="match status" value="1"/>
</dbReference>
<dbReference type="GO" id="GO:0016614">
    <property type="term" value="F:oxidoreductase activity, acting on CH-OH group of donors"/>
    <property type="evidence" value="ECO:0007669"/>
    <property type="project" value="UniProtKB-ARBA"/>
</dbReference>
<dbReference type="EMBL" id="MTYI01000005">
    <property type="protein sequence ID" value="PNP59725.1"/>
    <property type="molecule type" value="Genomic_DNA"/>
</dbReference>
<dbReference type="PANTHER" id="PTHR48107:SF16">
    <property type="entry name" value="NADPH-DEPENDENT ALDEHYDE REDUCTASE 1, CHLOROPLASTIC"/>
    <property type="match status" value="1"/>
</dbReference>
<dbReference type="OrthoDB" id="47007at2759"/>
<reference evidence="3 4" key="1">
    <citation type="submission" date="2017-02" db="EMBL/GenBank/DDBJ databases">
        <title>Genomes of Trichoderma spp. with biocontrol activity.</title>
        <authorList>
            <person name="Gardiner D."/>
            <person name="Kazan K."/>
            <person name="Vos C."/>
            <person name="Harvey P."/>
        </authorList>
    </citation>
    <scope>NUCLEOTIDE SEQUENCE [LARGE SCALE GENOMIC DNA]</scope>
    <source>
        <strain evidence="3 4">Tr1</strain>
    </source>
</reference>
<accession>A0A2K0UPL7</accession>
<evidence type="ECO:0000313" key="4">
    <source>
        <dbReference type="Proteomes" id="UP000236290"/>
    </source>
</evidence>
<dbReference type="Proteomes" id="UP000236290">
    <property type="component" value="Unassembled WGS sequence"/>
</dbReference>
<protein>
    <recommendedName>
        <fullName evidence="5">SDR family NAD(P)-dependent oxidoreductase</fullName>
    </recommendedName>
</protein>
<evidence type="ECO:0000256" key="1">
    <source>
        <dbReference type="ARBA" id="ARBA00006484"/>
    </source>
</evidence>
<dbReference type="PANTHER" id="PTHR48107">
    <property type="entry name" value="NADPH-DEPENDENT ALDEHYDE REDUCTASE-LIKE PROTEIN, CHLOROPLASTIC-RELATED"/>
    <property type="match status" value="1"/>
</dbReference>
<proteinExistence type="inferred from homology"/>
<evidence type="ECO:0008006" key="5">
    <source>
        <dbReference type="Google" id="ProtNLM"/>
    </source>
</evidence>
<comment type="caution">
    <text evidence="3">The sequence shown here is derived from an EMBL/GenBank/DDBJ whole genome shotgun (WGS) entry which is preliminary data.</text>
</comment>
<dbReference type="Pfam" id="PF00106">
    <property type="entry name" value="adh_short"/>
    <property type="match status" value="1"/>
</dbReference>
<sequence length="127" mass="13709">MRLSLPTGAAAEFPVLQSSFDQRPDCGETSYKGAGRLRGLNALITGGDSGIGRAIVIAYLREGANVAINYMEEEESDAQDLANFLAKEGLSFERIPGNLLNETFCTWLVQEAHRRLGGLDILVNHAG</sequence>